<comment type="pathway">
    <text evidence="9">Amino-acid biosynthesis; L-methionine biosynthesis via de novo pathway; L-homoserine from L-aspartate: step 1/3.</text>
</comment>
<evidence type="ECO:0000313" key="11">
    <source>
        <dbReference type="EMBL" id="KOH45067.1"/>
    </source>
</evidence>
<dbReference type="GO" id="GO:0005524">
    <property type="term" value="F:ATP binding"/>
    <property type="evidence" value="ECO:0007669"/>
    <property type="project" value="UniProtKB-KW"/>
</dbReference>
<gene>
    <name evidence="11" type="ORF">NC99_21920</name>
</gene>
<organism evidence="11 12">
    <name type="scientific">Sunxiuqinia dokdonensis</name>
    <dbReference type="NCBI Taxonomy" id="1409788"/>
    <lineage>
        <taxon>Bacteria</taxon>
        <taxon>Pseudomonadati</taxon>
        <taxon>Bacteroidota</taxon>
        <taxon>Bacteroidia</taxon>
        <taxon>Marinilabiliales</taxon>
        <taxon>Prolixibacteraceae</taxon>
        <taxon>Sunxiuqinia</taxon>
    </lineage>
</organism>
<keyword evidence="9" id="KW-0028">Amino-acid biosynthesis</keyword>
<dbReference type="EC" id="2.7.2.4" evidence="8"/>
<evidence type="ECO:0000256" key="6">
    <source>
        <dbReference type="ARBA" id="ARBA00022840"/>
    </source>
</evidence>
<dbReference type="OrthoDB" id="9799110at2"/>
<evidence type="ECO:0000256" key="4">
    <source>
        <dbReference type="ARBA" id="ARBA00022741"/>
    </source>
</evidence>
<evidence type="ECO:0000256" key="7">
    <source>
        <dbReference type="ARBA" id="ARBA00047872"/>
    </source>
</evidence>
<dbReference type="GO" id="GO:0005829">
    <property type="term" value="C:cytosol"/>
    <property type="evidence" value="ECO:0007669"/>
    <property type="project" value="TreeGrafter"/>
</dbReference>
<dbReference type="Pfam" id="PF00696">
    <property type="entry name" value="AA_kinase"/>
    <property type="match status" value="1"/>
</dbReference>
<keyword evidence="4" id="KW-0547">Nucleotide-binding</keyword>
<dbReference type="InterPro" id="IPR042199">
    <property type="entry name" value="AsparK_Bifunc_asparK/hSer_DH"/>
</dbReference>
<comment type="pathway">
    <text evidence="9">Amino-acid biosynthesis; L-threonine biosynthesis; L-threonine from L-aspartate: step 1/5.</text>
</comment>
<comment type="pathway">
    <text evidence="1 9">Amino-acid biosynthesis; L-lysine biosynthesis via DAP pathway; (S)-tetrahydrodipicolinate from L-aspartate: step 1/4.</text>
</comment>
<name>A0A0L8VA38_9BACT</name>
<dbReference type="GO" id="GO:0009089">
    <property type="term" value="P:lysine biosynthetic process via diaminopimelate"/>
    <property type="evidence" value="ECO:0007669"/>
    <property type="project" value="UniProtKB-UniPathway"/>
</dbReference>
<keyword evidence="3 8" id="KW-0808">Transferase</keyword>
<comment type="catalytic activity">
    <reaction evidence="7 8">
        <text>L-aspartate + ATP = 4-phospho-L-aspartate + ADP</text>
        <dbReference type="Rhea" id="RHEA:23776"/>
        <dbReference type="ChEBI" id="CHEBI:29991"/>
        <dbReference type="ChEBI" id="CHEBI:30616"/>
        <dbReference type="ChEBI" id="CHEBI:57535"/>
        <dbReference type="ChEBI" id="CHEBI:456216"/>
        <dbReference type="EC" id="2.7.2.4"/>
    </reaction>
</comment>
<proteinExistence type="inferred from homology"/>
<evidence type="ECO:0000256" key="9">
    <source>
        <dbReference type="RuleBase" id="RU004249"/>
    </source>
</evidence>
<comment type="similarity">
    <text evidence="2 8">Belongs to the aspartokinase family.</text>
</comment>
<dbReference type="Proteomes" id="UP000036958">
    <property type="component" value="Unassembled WGS sequence"/>
</dbReference>
<comment type="caution">
    <text evidence="11">The sequence shown here is derived from an EMBL/GenBank/DDBJ whole genome shotgun (WGS) entry which is preliminary data.</text>
</comment>
<dbReference type="GO" id="GO:0004072">
    <property type="term" value="F:aspartate kinase activity"/>
    <property type="evidence" value="ECO:0007669"/>
    <property type="project" value="UniProtKB-EC"/>
</dbReference>
<evidence type="ECO:0000256" key="2">
    <source>
        <dbReference type="ARBA" id="ARBA00010122"/>
    </source>
</evidence>
<dbReference type="PANTHER" id="PTHR21499:SF59">
    <property type="entry name" value="ASPARTOKINASE"/>
    <property type="match status" value="1"/>
</dbReference>
<dbReference type="PANTHER" id="PTHR21499">
    <property type="entry name" value="ASPARTATE KINASE"/>
    <property type="match status" value="1"/>
</dbReference>
<evidence type="ECO:0000256" key="3">
    <source>
        <dbReference type="ARBA" id="ARBA00022679"/>
    </source>
</evidence>
<dbReference type="UniPathway" id="UPA00051">
    <property type="reaction ID" value="UER00462"/>
</dbReference>
<evidence type="ECO:0000256" key="5">
    <source>
        <dbReference type="ARBA" id="ARBA00022777"/>
    </source>
</evidence>
<dbReference type="UniPathway" id="UPA00034">
    <property type="reaction ID" value="UER00015"/>
</dbReference>
<keyword evidence="6" id="KW-0067">ATP-binding</keyword>
<dbReference type="EMBL" id="LGIA01000149">
    <property type="protein sequence ID" value="KOH45067.1"/>
    <property type="molecule type" value="Genomic_DNA"/>
</dbReference>
<evidence type="ECO:0000259" key="10">
    <source>
        <dbReference type="Pfam" id="PF00696"/>
    </source>
</evidence>
<dbReference type="SUPFAM" id="SSF53633">
    <property type="entry name" value="Carbamate kinase-like"/>
    <property type="match status" value="1"/>
</dbReference>
<dbReference type="InterPro" id="IPR001341">
    <property type="entry name" value="Asp_kinase"/>
</dbReference>
<dbReference type="PATRIC" id="fig|1409788.3.peg.2260"/>
<accession>A0A0L8VA38</accession>
<dbReference type="InterPro" id="IPR001048">
    <property type="entry name" value="Asp/Glu/Uridylate_kinase"/>
</dbReference>
<evidence type="ECO:0000256" key="1">
    <source>
        <dbReference type="ARBA" id="ARBA00004766"/>
    </source>
</evidence>
<evidence type="ECO:0000256" key="8">
    <source>
        <dbReference type="RuleBase" id="RU003448"/>
    </source>
</evidence>
<dbReference type="Gene3D" id="3.40.1160.10">
    <property type="entry name" value="Acetylglutamate kinase-like"/>
    <property type="match status" value="1"/>
</dbReference>
<keyword evidence="12" id="KW-1185">Reference proteome</keyword>
<dbReference type="InterPro" id="IPR045865">
    <property type="entry name" value="ACT-like_dom_sf"/>
</dbReference>
<dbReference type="InterPro" id="IPR036393">
    <property type="entry name" value="AceGlu_kinase-like_sf"/>
</dbReference>
<dbReference type="STRING" id="1409788.NC99_21920"/>
<dbReference type="Gene3D" id="1.20.120.1320">
    <property type="entry name" value="Aspartokinase, catalytic domain"/>
    <property type="match status" value="1"/>
</dbReference>
<dbReference type="GO" id="GO:0009090">
    <property type="term" value="P:homoserine biosynthetic process"/>
    <property type="evidence" value="ECO:0007669"/>
    <property type="project" value="TreeGrafter"/>
</dbReference>
<dbReference type="GO" id="GO:0009088">
    <property type="term" value="P:threonine biosynthetic process"/>
    <property type="evidence" value="ECO:0007669"/>
    <property type="project" value="UniProtKB-UniPathway"/>
</dbReference>
<dbReference type="AlphaFoldDB" id="A0A0L8VA38"/>
<protein>
    <recommendedName>
        <fullName evidence="8">Aspartokinase</fullName>
        <ecNumber evidence="8">2.7.2.4</ecNumber>
    </recommendedName>
</protein>
<keyword evidence="5 8" id="KW-0418">Kinase</keyword>
<dbReference type="RefSeq" id="WP_053183168.1">
    <property type="nucleotide sequence ID" value="NZ_LGIA01000149.1"/>
</dbReference>
<reference evidence="12" key="1">
    <citation type="submission" date="2015-07" db="EMBL/GenBank/DDBJ databases">
        <title>Genome sequencing of Sunxiuqinia dokdonensis strain SK.</title>
        <authorList>
            <person name="Ahn S."/>
            <person name="Kim B.-C."/>
        </authorList>
    </citation>
    <scope>NUCLEOTIDE SEQUENCE [LARGE SCALE GENOMIC DNA]</scope>
    <source>
        <strain evidence="12">SK</strain>
    </source>
</reference>
<dbReference type="SUPFAM" id="SSF55021">
    <property type="entry name" value="ACT-like"/>
    <property type="match status" value="1"/>
</dbReference>
<dbReference type="UniPathway" id="UPA00050">
    <property type="reaction ID" value="UER00461"/>
</dbReference>
<dbReference type="NCBIfam" id="TIGR00657">
    <property type="entry name" value="asp_kinases"/>
    <property type="match status" value="1"/>
</dbReference>
<evidence type="ECO:0000313" key="12">
    <source>
        <dbReference type="Proteomes" id="UP000036958"/>
    </source>
</evidence>
<sequence>MKIFKFGGASVSSASAIQNVASIIELFPDKKVIVVSAMGSTTNELETLVKSYFNRGKGTGEIFQRIKDYHAGIITGLNLEDSDLELVNRLFSKLKKRLSGSPSLNFDYEYDQLVCYGELISTAIVSAFLNQRGLKNRWMDIRQSLRTDETHREAIVDYKWSEMLINNSFNFQDADLYVTQGFIGSTTTNQTTTLGREGSDFTAAILGNLLNAESVTIWKNVPGVLNADPVDFPDTVKLEELSYKEAIELAYSGAKVIHPKTIKPLRNKRIPLLVRPFDFPDQAGTMIHDVGHQLDLVPVYILKKNQALITLSPSDFSFIGIDQLSEVFGLFKQRRIKVNLIQQSAIDLSLCIDEPEVGLESLIVELRKEFDVLYNTGLILATIRFYNDDALGKMKAGRQLFLEQKSRRTARLVLK</sequence>
<feature type="domain" description="Aspartate/glutamate/uridylate kinase" evidence="10">
    <location>
        <begin position="3"/>
        <end position="274"/>
    </location>
</feature>